<protein>
    <recommendedName>
        <fullName evidence="3">SMI1/KNR4 family protein</fullName>
    </recommendedName>
</protein>
<evidence type="ECO:0000313" key="2">
    <source>
        <dbReference type="Proteomes" id="UP001501427"/>
    </source>
</evidence>
<proteinExistence type="predicted"/>
<reference evidence="2" key="1">
    <citation type="journal article" date="2019" name="Int. J. Syst. Evol. Microbiol.">
        <title>The Global Catalogue of Microorganisms (GCM) 10K type strain sequencing project: providing services to taxonomists for standard genome sequencing and annotation.</title>
        <authorList>
            <consortium name="The Broad Institute Genomics Platform"/>
            <consortium name="The Broad Institute Genome Sequencing Center for Infectious Disease"/>
            <person name="Wu L."/>
            <person name="Ma J."/>
        </authorList>
    </citation>
    <scope>NUCLEOTIDE SEQUENCE [LARGE SCALE GENOMIC DNA]</scope>
    <source>
        <strain evidence="2">JCM 10667</strain>
    </source>
</reference>
<evidence type="ECO:0008006" key="3">
    <source>
        <dbReference type="Google" id="ProtNLM"/>
    </source>
</evidence>
<evidence type="ECO:0000313" key="1">
    <source>
        <dbReference type="EMBL" id="GAA0548767.1"/>
    </source>
</evidence>
<dbReference type="Proteomes" id="UP001501427">
    <property type="component" value="Unassembled WGS sequence"/>
</dbReference>
<gene>
    <name evidence="1" type="ORF">GCM10009546_08470</name>
</gene>
<organism evidence="1 2">
    <name type="scientific">Actinomadura livida</name>
    <dbReference type="NCBI Taxonomy" id="79909"/>
    <lineage>
        <taxon>Bacteria</taxon>
        <taxon>Bacillati</taxon>
        <taxon>Actinomycetota</taxon>
        <taxon>Actinomycetes</taxon>
        <taxon>Streptosporangiales</taxon>
        <taxon>Thermomonosporaceae</taxon>
        <taxon>Actinomadura</taxon>
    </lineage>
</organism>
<sequence length="181" mass="20274">MASLTRMIELIGEPVQVPPPVDWDKLREQLGIRLPSDYMELCRKYPSLNVDDFLGIFHPIEDAEGENLVSWAEDILGAAEDLIEEFPTLDLVPFSLYPVAGGLFPWGVTDNSDHLFWRTEGDPDTWTVVVAGHSYDKGAWWEFNGSLTDFVTGLITRELVCPVLAPDFPSPDAKIEQCPLP</sequence>
<comment type="caution">
    <text evidence="1">The sequence shown here is derived from an EMBL/GenBank/DDBJ whole genome shotgun (WGS) entry which is preliminary data.</text>
</comment>
<dbReference type="SUPFAM" id="SSF160631">
    <property type="entry name" value="SMI1/KNR4-like"/>
    <property type="match status" value="1"/>
</dbReference>
<dbReference type="Pfam" id="PF14568">
    <property type="entry name" value="SUKH_6"/>
    <property type="match status" value="1"/>
</dbReference>
<accession>A0ABP3NR01</accession>
<name>A0ABP3NR01_9ACTN</name>
<dbReference type="EMBL" id="BAAAHD010000005">
    <property type="protein sequence ID" value="GAA0548767.1"/>
    <property type="molecule type" value="Genomic_DNA"/>
</dbReference>
<dbReference type="InterPro" id="IPR037883">
    <property type="entry name" value="Knr4/Smi1-like_sf"/>
</dbReference>
<keyword evidence="2" id="KW-1185">Reference proteome</keyword>